<feature type="compositionally biased region" description="Basic and acidic residues" evidence="1">
    <location>
        <begin position="36"/>
        <end position="60"/>
    </location>
</feature>
<evidence type="ECO:0000313" key="3">
    <source>
        <dbReference type="Proteomes" id="UP000256718"/>
    </source>
</evidence>
<dbReference type="Proteomes" id="UP000256718">
    <property type="component" value="Unassembled WGS sequence"/>
</dbReference>
<proteinExistence type="predicted"/>
<dbReference type="Gene3D" id="3.10.50.90">
    <property type="match status" value="1"/>
</dbReference>
<feature type="region of interest" description="Disordered" evidence="1">
    <location>
        <begin position="30"/>
        <end position="84"/>
    </location>
</feature>
<name>A0A7Z6RCL3_STRAG</name>
<feature type="non-terminal residue" evidence="2">
    <location>
        <position position="1"/>
    </location>
</feature>
<gene>
    <name evidence="2" type="ORF">C4618_04665</name>
</gene>
<accession>A0A7Z6RCL3</accession>
<protein>
    <submittedName>
        <fullName evidence="2">Histidine triad (HIT) protein</fullName>
    </submittedName>
</protein>
<dbReference type="AlphaFoldDB" id="A0A7Z6RCL3"/>
<sequence length="139" mass="15746">WKDGSFSIPRADGSSLRTINKSDLSQAEWQQAQELLAKKNTGDATDTDKPKEKQQADKSNENQQPSEASKEEKESDDFIDSLPDYGLDRATLEDHINQLAQKANIDPKYLIFQPEGVQFYNKNGELVTYDIKTLQQINP</sequence>
<comment type="caution">
    <text evidence="2">The sequence shown here is derived from an EMBL/GenBank/DDBJ whole genome shotgun (WGS) entry which is preliminary data.</text>
</comment>
<dbReference type="EMBL" id="QHGZ01000119">
    <property type="protein sequence ID" value="RDY82956.1"/>
    <property type="molecule type" value="Genomic_DNA"/>
</dbReference>
<evidence type="ECO:0000256" key="1">
    <source>
        <dbReference type="SAM" id="MobiDB-lite"/>
    </source>
</evidence>
<organism evidence="2 3">
    <name type="scientific">Streptococcus agalactiae</name>
    <dbReference type="NCBI Taxonomy" id="1311"/>
    <lineage>
        <taxon>Bacteria</taxon>
        <taxon>Bacillati</taxon>
        <taxon>Bacillota</taxon>
        <taxon>Bacilli</taxon>
        <taxon>Lactobacillales</taxon>
        <taxon>Streptococcaceae</taxon>
        <taxon>Streptococcus</taxon>
    </lineage>
</organism>
<evidence type="ECO:0000313" key="2">
    <source>
        <dbReference type="EMBL" id="RDY82956.1"/>
    </source>
</evidence>
<reference evidence="2 3" key="1">
    <citation type="journal article" date="2018" name="Emerg. Microbes Infect.">
        <title>Phenotypic and molecular analysis of nontypeable Group B streptococci: identification of cps2a and hybrid cps2a/cps5 Group B streptococcal capsule gene clusters.</title>
        <authorList>
            <person name="Alhhazmi A."/>
            <person name="Tyrrell G.J."/>
        </authorList>
    </citation>
    <scope>NUCLEOTIDE SEQUENCE [LARGE SCALE GENOMIC DNA]</scope>
    <source>
        <strain evidence="2 3">PLGBS17</strain>
    </source>
</reference>